<sequence length="384" mass="44431">MPRDSQDGLEWKDGLFSAVPHWTRELSIPAIENVCRQQLNIPSGDICPPVPNVIAFDDSNNNEIGFEWILMELMPGFPAYKKWRTMSMEQKVAITKCIAEIQAELFCYGNSAFKGIGTLHMSIPGESHVSTTGPLTSYEFFIGNRLKYDVPRGPFRCSYDWLESQLKIIMLEQTTNFEKAEDDDDKEDATEIILLAERLLSLLPKVFLSAEEADTEPTVLWHDDPNLNIILVDEKGEITAIIDWETVSALPIWMTTDVPKFLQSESRLEEPKRDDYSDETPEENEENEENERDLDHLDNEGKDSLYWIHRMDYEATQLREVYKTRLRQLWPDWPLQDSHIKLDFYMAVLRCSAGIFVKLTNIWIDHVERGDVIRLADVKKPNRG</sequence>
<feature type="domain" description="Aminoglycoside phosphotransferase" evidence="2">
    <location>
        <begin position="46"/>
        <end position="248"/>
    </location>
</feature>
<name>A0A4Z0Z8D0_9PEZI</name>
<accession>A0A4Z0Z8D0</accession>
<dbReference type="EMBL" id="SKBN01000059">
    <property type="protein sequence ID" value="TGJ84792.1"/>
    <property type="molecule type" value="Genomic_DNA"/>
</dbReference>
<protein>
    <recommendedName>
        <fullName evidence="2">Aminoglycoside phosphotransferase domain-containing protein</fullName>
    </recommendedName>
</protein>
<gene>
    <name evidence="3" type="ORF">E0Z10_g3993</name>
</gene>
<dbReference type="Proteomes" id="UP000297716">
    <property type="component" value="Unassembled WGS sequence"/>
</dbReference>
<dbReference type="PANTHER" id="PTHR21310">
    <property type="entry name" value="AMINOGLYCOSIDE PHOSPHOTRANSFERASE-RELATED-RELATED"/>
    <property type="match status" value="1"/>
</dbReference>
<dbReference type="STRING" id="37992.A0A4Z0Z8D0"/>
<dbReference type="InterPro" id="IPR011009">
    <property type="entry name" value="Kinase-like_dom_sf"/>
</dbReference>
<dbReference type="InterPro" id="IPR002575">
    <property type="entry name" value="Aminoglycoside_PTrfase"/>
</dbReference>
<dbReference type="InterPro" id="IPR051678">
    <property type="entry name" value="AGP_Transferase"/>
</dbReference>
<dbReference type="Gene3D" id="3.90.1200.10">
    <property type="match status" value="1"/>
</dbReference>
<comment type="caution">
    <text evidence="3">The sequence shown here is derived from an EMBL/GenBank/DDBJ whole genome shotgun (WGS) entry which is preliminary data.</text>
</comment>
<evidence type="ECO:0000259" key="2">
    <source>
        <dbReference type="Pfam" id="PF01636"/>
    </source>
</evidence>
<feature type="compositionally biased region" description="Basic and acidic residues" evidence="1">
    <location>
        <begin position="266"/>
        <end position="275"/>
    </location>
</feature>
<organism evidence="3 4">
    <name type="scientific">Xylaria hypoxylon</name>
    <dbReference type="NCBI Taxonomy" id="37992"/>
    <lineage>
        <taxon>Eukaryota</taxon>
        <taxon>Fungi</taxon>
        <taxon>Dikarya</taxon>
        <taxon>Ascomycota</taxon>
        <taxon>Pezizomycotina</taxon>
        <taxon>Sordariomycetes</taxon>
        <taxon>Xylariomycetidae</taxon>
        <taxon>Xylariales</taxon>
        <taxon>Xylariaceae</taxon>
        <taxon>Xylaria</taxon>
    </lineage>
</organism>
<reference evidence="3 4" key="1">
    <citation type="submission" date="2019-03" db="EMBL/GenBank/DDBJ databases">
        <title>Draft genome sequence of Xylaria hypoxylon DSM 108379, a ubiquitous saprotrophic-parasitic fungi on hardwood.</title>
        <authorList>
            <person name="Buettner E."/>
            <person name="Leonhardt S."/>
            <person name="Gebauer A.M."/>
            <person name="Liers C."/>
            <person name="Hofrichter M."/>
            <person name="Kellner H."/>
        </authorList>
    </citation>
    <scope>NUCLEOTIDE SEQUENCE [LARGE SCALE GENOMIC DNA]</scope>
    <source>
        <strain evidence="3 4">DSM 108379</strain>
    </source>
</reference>
<dbReference type="Pfam" id="PF01636">
    <property type="entry name" value="APH"/>
    <property type="match status" value="1"/>
</dbReference>
<evidence type="ECO:0000313" key="3">
    <source>
        <dbReference type="EMBL" id="TGJ84792.1"/>
    </source>
</evidence>
<feature type="compositionally biased region" description="Acidic residues" evidence="1">
    <location>
        <begin position="276"/>
        <end position="292"/>
    </location>
</feature>
<evidence type="ECO:0000313" key="4">
    <source>
        <dbReference type="Proteomes" id="UP000297716"/>
    </source>
</evidence>
<evidence type="ECO:0000256" key="1">
    <source>
        <dbReference type="SAM" id="MobiDB-lite"/>
    </source>
</evidence>
<keyword evidence="4" id="KW-1185">Reference proteome</keyword>
<proteinExistence type="predicted"/>
<dbReference type="PANTHER" id="PTHR21310:SF13">
    <property type="entry name" value="AMINOGLYCOSIDE PHOSPHOTRANSFERASE DOMAIN-CONTAINING PROTEIN"/>
    <property type="match status" value="1"/>
</dbReference>
<feature type="region of interest" description="Disordered" evidence="1">
    <location>
        <begin position="264"/>
        <end position="297"/>
    </location>
</feature>
<dbReference type="OrthoDB" id="2906425at2759"/>
<dbReference type="AlphaFoldDB" id="A0A4Z0Z8D0"/>
<dbReference type="SUPFAM" id="SSF56112">
    <property type="entry name" value="Protein kinase-like (PK-like)"/>
    <property type="match status" value="1"/>
</dbReference>